<reference evidence="1" key="2">
    <citation type="journal article" date="2023" name="Science">
        <title>Genomic signatures of disease resistance in endangered staghorn corals.</title>
        <authorList>
            <person name="Vollmer S.V."/>
            <person name="Selwyn J.D."/>
            <person name="Despard B.A."/>
            <person name="Roesel C.L."/>
        </authorList>
    </citation>
    <scope>NUCLEOTIDE SEQUENCE</scope>
    <source>
        <strain evidence="1">K2</strain>
    </source>
</reference>
<evidence type="ECO:0000313" key="2">
    <source>
        <dbReference type="Proteomes" id="UP001249851"/>
    </source>
</evidence>
<sequence>MVEKGEYRLDVLWEIDFDALEDPRWRTSQEGLLCEQGDVKKTVKEMISDVMKFHKRWEQEKKKYDQKMVKEMEMEDSAESLKAMYSPSLHHFQHRSTMYGPNPTRMTTSKHWWMPGRVRQDIHVL</sequence>
<evidence type="ECO:0000313" key="1">
    <source>
        <dbReference type="EMBL" id="KAK2571848.1"/>
    </source>
</evidence>
<comment type="caution">
    <text evidence="1">The sequence shown here is derived from an EMBL/GenBank/DDBJ whole genome shotgun (WGS) entry which is preliminary data.</text>
</comment>
<dbReference type="AlphaFoldDB" id="A0AAD9VEQ3"/>
<organism evidence="1 2">
    <name type="scientific">Acropora cervicornis</name>
    <name type="common">Staghorn coral</name>
    <dbReference type="NCBI Taxonomy" id="6130"/>
    <lineage>
        <taxon>Eukaryota</taxon>
        <taxon>Metazoa</taxon>
        <taxon>Cnidaria</taxon>
        <taxon>Anthozoa</taxon>
        <taxon>Hexacorallia</taxon>
        <taxon>Scleractinia</taxon>
        <taxon>Astrocoeniina</taxon>
        <taxon>Acroporidae</taxon>
        <taxon>Acropora</taxon>
    </lineage>
</organism>
<name>A0AAD9VEQ3_ACRCE</name>
<keyword evidence="2" id="KW-1185">Reference proteome</keyword>
<dbReference type="EMBL" id="JARQWQ010000005">
    <property type="protein sequence ID" value="KAK2571848.1"/>
    <property type="molecule type" value="Genomic_DNA"/>
</dbReference>
<reference evidence="1" key="1">
    <citation type="journal article" date="2023" name="G3 (Bethesda)">
        <title>Whole genome assembly and annotation of the endangered Caribbean coral Acropora cervicornis.</title>
        <authorList>
            <person name="Selwyn J.D."/>
            <person name="Vollmer S.V."/>
        </authorList>
    </citation>
    <scope>NUCLEOTIDE SEQUENCE</scope>
    <source>
        <strain evidence="1">K2</strain>
    </source>
</reference>
<proteinExistence type="predicted"/>
<dbReference type="Proteomes" id="UP001249851">
    <property type="component" value="Unassembled WGS sequence"/>
</dbReference>
<gene>
    <name evidence="1" type="ORF">P5673_003254</name>
</gene>
<protein>
    <submittedName>
        <fullName evidence="1">Uncharacterized protein</fullName>
    </submittedName>
</protein>
<accession>A0AAD9VEQ3</accession>